<protein>
    <submittedName>
        <fullName evidence="1">Uncharacterized protein</fullName>
    </submittedName>
</protein>
<accession>A0AAD8AID8</accession>
<dbReference type="AlphaFoldDB" id="A0AAD8AID8"/>
<sequence>MRGSVAYHGMDMMTGDVVAIIEWSFKCKPENKKKVTFSDDSDTSQTADLMKQLASNFFQLVSCICSIITVLGSKTCKVFFIL</sequence>
<keyword evidence="2" id="KW-1185">Reference proteome</keyword>
<organism evidence="1 2">
    <name type="scientific">Diploptera punctata</name>
    <name type="common">Pacific beetle cockroach</name>
    <dbReference type="NCBI Taxonomy" id="6984"/>
    <lineage>
        <taxon>Eukaryota</taxon>
        <taxon>Metazoa</taxon>
        <taxon>Ecdysozoa</taxon>
        <taxon>Arthropoda</taxon>
        <taxon>Hexapoda</taxon>
        <taxon>Insecta</taxon>
        <taxon>Pterygota</taxon>
        <taxon>Neoptera</taxon>
        <taxon>Polyneoptera</taxon>
        <taxon>Dictyoptera</taxon>
        <taxon>Blattodea</taxon>
        <taxon>Blaberoidea</taxon>
        <taxon>Blaberidae</taxon>
        <taxon>Diplopterinae</taxon>
        <taxon>Diploptera</taxon>
    </lineage>
</organism>
<gene>
    <name evidence="1" type="ORF">L9F63_026425</name>
</gene>
<reference evidence="1" key="1">
    <citation type="journal article" date="2023" name="IScience">
        <title>Live-bearing cockroach genome reveals convergent evolutionary mechanisms linked to viviparity in insects and beyond.</title>
        <authorList>
            <person name="Fouks B."/>
            <person name="Harrison M.C."/>
            <person name="Mikhailova A.A."/>
            <person name="Marchal E."/>
            <person name="English S."/>
            <person name="Carruthers M."/>
            <person name="Jennings E.C."/>
            <person name="Chiamaka E.L."/>
            <person name="Frigard R.A."/>
            <person name="Pippel M."/>
            <person name="Attardo G.M."/>
            <person name="Benoit J.B."/>
            <person name="Bornberg-Bauer E."/>
            <person name="Tobe S.S."/>
        </authorList>
    </citation>
    <scope>NUCLEOTIDE SEQUENCE</scope>
    <source>
        <strain evidence="1">Stay&amp;Tobe</strain>
    </source>
</reference>
<comment type="caution">
    <text evidence="1">The sequence shown here is derived from an EMBL/GenBank/DDBJ whole genome shotgun (WGS) entry which is preliminary data.</text>
</comment>
<evidence type="ECO:0000313" key="2">
    <source>
        <dbReference type="Proteomes" id="UP001233999"/>
    </source>
</evidence>
<dbReference type="EMBL" id="JASPKZ010000589">
    <property type="protein sequence ID" value="KAJ9599724.1"/>
    <property type="molecule type" value="Genomic_DNA"/>
</dbReference>
<dbReference type="Proteomes" id="UP001233999">
    <property type="component" value="Unassembled WGS sequence"/>
</dbReference>
<name>A0AAD8AID8_DIPPU</name>
<evidence type="ECO:0000313" key="1">
    <source>
        <dbReference type="EMBL" id="KAJ9599724.1"/>
    </source>
</evidence>
<proteinExistence type="predicted"/>
<feature type="non-terminal residue" evidence="1">
    <location>
        <position position="1"/>
    </location>
</feature>
<reference evidence="1" key="2">
    <citation type="submission" date="2023-05" db="EMBL/GenBank/DDBJ databases">
        <authorList>
            <person name="Fouks B."/>
        </authorList>
    </citation>
    <scope>NUCLEOTIDE SEQUENCE</scope>
    <source>
        <strain evidence="1">Stay&amp;Tobe</strain>
        <tissue evidence="1">Testes</tissue>
    </source>
</reference>